<dbReference type="InterPro" id="IPR013979">
    <property type="entry name" value="TIF_beta_prop-like"/>
</dbReference>
<evidence type="ECO:0000256" key="4">
    <source>
        <dbReference type="ARBA" id="ARBA00022574"/>
    </source>
</evidence>
<keyword evidence="4" id="KW-0853">WD repeat</keyword>
<feature type="compositionally biased region" description="Acidic residues" evidence="10">
    <location>
        <begin position="29"/>
        <end position="43"/>
    </location>
</feature>
<feature type="compositionally biased region" description="Basic and acidic residues" evidence="10">
    <location>
        <begin position="1"/>
        <end position="23"/>
    </location>
</feature>
<evidence type="ECO:0000256" key="9">
    <source>
        <dbReference type="SAM" id="Coils"/>
    </source>
</evidence>
<dbReference type="PROSITE" id="PS50102">
    <property type="entry name" value="RRM"/>
    <property type="match status" value="1"/>
</dbReference>
<dbReference type="SUPFAM" id="SSF82171">
    <property type="entry name" value="DPP6 N-terminal domain-like"/>
    <property type="match status" value="1"/>
</dbReference>
<dbReference type="Pfam" id="PF00076">
    <property type="entry name" value="RRM_1"/>
    <property type="match status" value="1"/>
</dbReference>
<dbReference type="GO" id="GO:0016282">
    <property type="term" value="C:eukaryotic 43S preinitiation complex"/>
    <property type="evidence" value="ECO:0007669"/>
    <property type="project" value="UniProtKB-UniRule"/>
</dbReference>
<dbReference type="SUPFAM" id="SSF54928">
    <property type="entry name" value="RNA-binding domain, RBD"/>
    <property type="match status" value="1"/>
</dbReference>
<feature type="domain" description="RRM" evidence="11">
    <location>
        <begin position="68"/>
        <end position="151"/>
    </location>
</feature>
<evidence type="ECO:0000259" key="11">
    <source>
        <dbReference type="PROSITE" id="PS50102"/>
    </source>
</evidence>
<dbReference type="PANTHER" id="PTHR14068">
    <property type="entry name" value="EUKARYOTIC TRANSLATION INITIATION FACTOR 3 EIF3 -RELATED"/>
    <property type="match status" value="1"/>
</dbReference>
<dbReference type="Pfam" id="PF08662">
    <property type="entry name" value="eIF2A"/>
    <property type="match status" value="1"/>
</dbReference>
<reference evidence="12" key="1">
    <citation type="submission" date="2022-11" db="UniProtKB">
        <authorList>
            <consortium name="EnsemblMetazoa"/>
        </authorList>
    </citation>
    <scope>IDENTIFICATION</scope>
</reference>
<dbReference type="GO" id="GO:0003723">
    <property type="term" value="F:RNA binding"/>
    <property type="evidence" value="ECO:0007669"/>
    <property type="project" value="UniProtKB-UniRule"/>
</dbReference>
<dbReference type="InterPro" id="IPR034363">
    <property type="entry name" value="eIF3B_RRM"/>
</dbReference>
<accession>A0A913XG79</accession>
<keyword evidence="5 7" id="KW-0694">RNA-binding</keyword>
<dbReference type="Proteomes" id="UP000887567">
    <property type="component" value="Unplaced"/>
</dbReference>
<comment type="function">
    <text evidence="8">Component of the eukaryotic translation initiation factor 3 (eIF-3) complex, which is involved in protein synthesis and, together with other initiation factors, stimulates binding of mRNA and methionyl-tRNAi to the 40S ribosome.</text>
</comment>
<feature type="coiled-coil region" evidence="9">
    <location>
        <begin position="591"/>
        <end position="618"/>
    </location>
</feature>
<dbReference type="InterPro" id="IPR015943">
    <property type="entry name" value="WD40/YVTN_repeat-like_dom_sf"/>
</dbReference>
<dbReference type="AlphaFoldDB" id="A0A913XG79"/>
<evidence type="ECO:0000256" key="10">
    <source>
        <dbReference type="SAM" id="MobiDB-lite"/>
    </source>
</evidence>
<proteinExistence type="inferred from homology"/>
<dbReference type="CDD" id="cd12278">
    <property type="entry name" value="RRM_eIF3B"/>
    <property type="match status" value="1"/>
</dbReference>
<dbReference type="GO" id="GO:0031369">
    <property type="term" value="F:translation initiation factor binding"/>
    <property type="evidence" value="ECO:0007669"/>
    <property type="project" value="InterPro"/>
</dbReference>
<dbReference type="PIRSF" id="PIRSF036424">
    <property type="entry name" value="eIF3b"/>
    <property type="match status" value="1"/>
</dbReference>
<dbReference type="OMA" id="LWGGPQF"/>
<evidence type="ECO:0000256" key="7">
    <source>
        <dbReference type="HAMAP-Rule" id="MF_03001"/>
    </source>
</evidence>
<evidence type="ECO:0000256" key="1">
    <source>
        <dbReference type="ARBA" id="ARBA00004496"/>
    </source>
</evidence>
<dbReference type="InterPro" id="IPR012677">
    <property type="entry name" value="Nucleotide-bd_a/b_plait_sf"/>
</dbReference>
<dbReference type="InterPro" id="IPR000504">
    <property type="entry name" value="RRM_dom"/>
</dbReference>
<keyword evidence="9" id="KW-0175">Coiled coil</keyword>
<dbReference type="GO" id="GO:0005852">
    <property type="term" value="C:eukaryotic translation initiation factor 3 complex"/>
    <property type="evidence" value="ECO:0007669"/>
    <property type="project" value="UniProtKB-UniRule"/>
</dbReference>
<organism evidence="12 13">
    <name type="scientific">Exaiptasia diaphana</name>
    <name type="common">Tropical sea anemone</name>
    <name type="synonym">Aiptasia pulchella</name>
    <dbReference type="NCBI Taxonomy" id="2652724"/>
    <lineage>
        <taxon>Eukaryota</taxon>
        <taxon>Metazoa</taxon>
        <taxon>Cnidaria</taxon>
        <taxon>Anthozoa</taxon>
        <taxon>Hexacorallia</taxon>
        <taxon>Actiniaria</taxon>
        <taxon>Aiptasiidae</taxon>
        <taxon>Exaiptasia</taxon>
    </lineage>
</organism>
<dbReference type="EnsemblMetazoa" id="XM_021048606.2">
    <property type="protein sequence ID" value="XP_020904265.1"/>
    <property type="gene ID" value="LOC110242593"/>
</dbReference>
<sequence>MADDKGHEDGKGDEDGRGGHENGEQLANGEEDDSEFDDPEGFVDDISDEDLLGDVLSQKRGGIEGTESIIVVDNVPVIGQDRCEKLKNVIRKVFSRGGKITSEYYPMDNGMTKGFIFLEFSNAADASRAVKTANGYKLDKHHIFAVNHFEDFSKLLDLKSEWKQPTKQPYSQQENLRSWLLDQDCNDQYSVIHGDKTSILWNSPQEPIMVKERPNWTETYTLWSPKGTYLATFHGQGVALWGGEEFKRIMRFSHPGVQLLDFSPCERYLVSFSPIASNPEDPSGIIIWDIRTGHKKRGFHSGDTSQWPAFKWSHDGNFFGRMATDSISIYETPSFGLLDKKSLKVEGVKDFQWSPTNNYIAYWTPEDKDTPARVVIMQMPSRNEIRVKNLFNVSDCKMYWHNKGDYLAVKVDRYTKSKKALYYNFELFRIRERQIPVESVEMKEPIMAFAWEPNGSKFCVIHGESPRITASFYNMENQGSVELQKTYEKRQANNIFWSPNGQYCVLAGLRSMNGILEFHDTSDWVCMNQAEHFMATDVEWDPTGRFVATSVSWWAHKVDNGYFIWSFQGKLLQRHALDQFCQLLWRPRPPTLLSEADLKKLKKEMKKYQKQFEIKDRMSQSRASKEIIERRRRKMKEFEGYRQKKINEYQQQKKQRMEMRQGLETDNLEGISKEVDVETIEFFVKEEVTEVTKFNILLKLVTLEVIQSYTLTSSIHMNMKTLPSREK</sequence>
<protein>
    <recommendedName>
        <fullName evidence="7 8">Eukaryotic translation initiation factor 3 subunit B</fullName>
        <shortName evidence="7 8">eIF3b</shortName>
    </recommendedName>
    <alternativeName>
        <fullName evidence="7">Eukaryotic translation initiation factor 3 subunit 9</fullName>
    </alternativeName>
</protein>
<keyword evidence="2 7" id="KW-0963">Cytoplasm</keyword>
<comment type="subunit">
    <text evidence="7 8">Component of the eukaryotic translation initiation factor 3 (eIF-3) complex.</text>
</comment>
<comment type="subcellular location">
    <subcellularLocation>
        <location evidence="1 7 8">Cytoplasm</location>
    </subcellularLocation>
</comment>
<feature type="region of interest" description="Disordered" evidence="10">
    <location>
        <begin position="1"/>
        <end position="43"/>
    </location>
</feature>
<dbReference type="GeneID" id="110242593"/>
<dbReference type="GO" id="GO:0001732">
    <property type="term" value="P:formation of cytoplasmic translation initiation complex"/>
    <property type="evidence" value="ECO:0007669"/>
    <property type="project" value="UniProtKB-UniRule"/>
</dbReference>
<keyword evidence="6 7" id="KW-0648">Protein biosynthesis</keyword>
<dbReference type="Gene3D" id="2.130.10.10">
    <property type="entry name" value="YVTN repeat-like/Quinoprotein amine dehydrogenase"/>
    <property type="match status" value="2"/>
</dbReference>
<dbReference type="Gene3D" id="3.30.70.330">
    <property type="match status" value="1"/>
</dbReference>
<keyword evidence="13" id="KW-1185">Reference proteome</keyword>
<dbReference type="FunFam" id="3.30.70.330:FF:000235">
    <property type="entry name" value="Eukaryotic translation initiation factor 3 subunit B"/>
    <property type="match status" value="1"/>
</dbReference>
<dbReference type="InterPro" id="IPR011400">
    <property type="entry name" value="EIF3B"/>
</dbReference>
<evidence type="ECO:0000256" key="8">
    <source>
        <dbReference type="PIRNR" id="PIRNR036424"/>
    </source>
</evidence>
<evidence type="ECO:0000256" key="6">
    <source>
        <dbReference type="ARBA" id="ARBA00022917"/>
    </source>
</evidence>
<comment type="function">
    <text evidence="7">RNA-binding component of the eukaryotic translation initiation factor 3 (eIF-3) complex, which is involved in protein synthesis of a specialized repertoire of mRNAs and, together with other initiation factors, stimulates binding of mRNA and methionyl-tRNAi to the 40S ribosome. The eIF-3 complex specifically targets and initiates translation of a subset of mRNAs involved in cell proliferation.</text>
</comment>
<name>A0A913XG79_EXADI</name>
<evidence type="ECO:0000313" key="13">
    <source>
        <dbReference type="Proteomes" id="UP000887567"/>
    </source>
</evidence>
<dbReference type="GO" id="GO:0003743">
    <property type="term" value="F:translation initiation factor activity"/>
    <property type="evidence" value="ECO:0007669"/>
    <property type="project" value="UniProtKB-UniRule"/>
</dbReference>
<comment type="similarity">
    <text evidence="7 8">Belongs to the eIF-3 subunit B family.</text>
</comment>
<dbReference type="PANTHER" id="PTHR14068:SF0">
    <property type="entry name" value="EUKARYOTIC TRANSLATION INITIATION FACTOR 3 SUBUNIT B"/>
    <property type="match status" value="1"/>
</dbReference>
<evidence type="ECO:0000256" key="2">
    <source>
        <dbReference type="ARBA" id="ARBA00022490"/>
    </source>
</evidence>
<evidence type="ECO:0000313" key="12">
    <source>
        <dbReference type="EnsemblMetazoa" id="XP_020904265.1"/>
    </source>
</evidence>
<dbReference type="FunFam" id="2.130.10.10:FF:000947">
    <property type="entry name" value="Eukaryotic translation initiation factor 3 subunit B"/>
    <property type="match status" value="1"/>
</dbReference>
<dbReference type="HAMAP" id="MF_03001">
    <property type="entry name" value="eIF3b"/>
    <property type="match status" value="1"/>
</dbReference>
<keyword evidence="3 7" id="KW-0396">Initiation factor</keyword>
<dbReference type="SMART" id="SM00360">
    <property type="entry name" value="RRM"/>
    <property type="match status" value="1"/>
</dbReference>
<dbReference type="OrthoDB" id="10250414at2759"/>
<dbReference type="RefSeq" id="XP_020904265.1">
    <property type="nucleotide sequence ID" value="XM_021048606.2"/>
</dbReference>
<dbReference type="KEGG" id="epa:110242593"/>
<dbReference type="GO" id="GO:0033290">
    <property type="term" value="C:eukaryotic 48S preinitiation complex"/>
    <property type="evidence" value="ECO:0007669"/>
    <property type="project" value="UniProtKB-UniRule"/>
</dbReference>
<dbReference type="InterPro" id="IPR035979">
    <property type="entry name" value="RBD_domain_sf"/>
</dbReference>
<evidence type="ECO:0000256" key="5">
    <source>
        <dbReference type="ARBA" id="ARBA00022884"/>
    </source>
</evidence>
<evidence type="ECO:0000256" key="3">
    <source>
        <dbReference type="ARBA" id="ARBA00022540"/>
    </source>
</evidence>